<feature type="domain" description="Sec16 Sec23-binding" evidence="18">
    <location>
        <begin position="514"/>
        <end position="725"/>
    </location>
</feature>
<evidence type="ECO:0000256" key="8">
    <source>
        <dbReference type="ARBA" id="ARBA00022737"/>
    </source>
</evidence>
<dbReference type="Gene3D" id="2.130.10.10">
    <property type="entry name" value="YVTN repeat-like/Quinoprotein amine dehydrogenase"/>
    <property type="match status" value="1"/>
</dbReference>
<evidence type="ECO:0000256" key="15">
    <source>
        <dbReference type="PROSITE-ProRule" id="PRU00221"/>
    </source>
</evidence>
<evidence type="ECO:0000259" key="17">
    <source>
        <dbReference type="Pfam" id="PF07304"/>
    </source>
</evidence>
<evidence type="ECO:0000256" key="16">
    <source>
        <dbReference type="SAM" id="MobiDB-lite"/>
    </source>
</evidence>
<dbReference type="SUPFAM" id="SSF50978">
    <property type="entry name" value="WD40 repeat-like"/>
    <property type="match status" value="1"/>
</dbReference>
<feature type="region of interest" description="Disordered" evidence="16">
    <location>
        <begin position="1071"/>
        <end position="1122"/>
    </location>
</feature>
<dbReference type="InterPro" id="IPR024298">
    <property type="entry name" value="Sec16_Sec23-bd"/>
</dbReference>
<dbReference type="InterPro" id="IPR036322">
    <property type="entry name" value="WD40_repeat_dom_sf"/>
</dbReference>
<comment type="subcellular location">
    <subcellularLocation>
        <location evidence="1">Cytoplasmic vesicle</location>
        <location evidence="1">COPII-coated vesicle membrane</location>
        <topology evidence="1">Peripheral membrane protein</topology>
        <orientation evidence="1">Cytoplasmic side</orientation>
    </subcellularLocation>
    <subcellularLocation>
        <location evidence="2">Endoplasmic reticulum membrane</location>
        <topology evidence="2">Peripheral membrane protein</topology>
        <orientation evidence="2">Cytoplasmic side</orientation>
    </subcellularLocation>
</comment>
<comment type="function">
    <text evidence="14">Component of the coat protein complex II (COPII) which promotes the formation of transport vesicles from the endoplasmic reticulum (ER). The coat has two main functions, the physical deformation of the endoplasmic reticulum membrane into vesicles and the selection of cargo molecules.</text>
</comment>
<keyword evidence="11" id="KW-0653">Protein transport</keyword>
<evidence type="ECO:0000256" key="3">
    <source>
        <dbReference type="ARBA" id="ARBA00009358"/>
    </source>
</evidence>
<dbReference type="Proteomes" id="UP001197328">
    <property type="component" value="Unassembled WGS sequence"/>
</dbReference>
<dbReference type="PANTHER" id="PTHR13923">
    <property type="entry name" value="SEC31-RELATED PROTEIN"/>
    <property type="match status" value="1"/>
</dbReference>
<feature type="compositionally biased region" description="Polar residues" evidence="16">
    <location>
        <begin position="913"/>
        <end position="927"/>
    </location>
</feature>
<evidence type="ECO:0000256" key="2">
    <source>
        <dbReference type="ARBA" id="ARBA00004397"/>
    </source>
</evidence>
<dbReference type="InterPro" id="IPR001680">
    <property type="entry name" value="WD40_rpt"/>
</dbReference>
<dbReference type="InterPro" id="IPR015943">
    <property type="entry name" value="WD40/YVTN_repeat-like_dom_sf"/>
</dbReference>
<dbReference type="PANTHER" id="PTHR13923:SF11">
    <property type="entry name" value="SECRETORY 31, ISOFORM D"/>
    <property type="match status" value="1"/>
</dbReference>
<dbReference type="Pfam" id="PF07304">
    <property type="entry name" value="SRA1"/>
    <property type="match status" value="1"/>
</dbReference>
<feature type="compositionally biased region" description="Polar residues" evidence="16">
    <location>
        <begin position="789"/>
        <end position="816"/>
    </location>
</feature>
<name>A0ABQ7RX80_PICAN</name>
<dbReference type="Pfam" id="PF00400">
    <property type="entry name" value="WD40"/>
    <property type="match status" value="1"/>
</dbReference>
<proteinExistence type="inferred from homology"/>
<keyword evidence="6" id="KW-0813">Transport</keyword>
<dbReference type="Gene3D" id="1.25.40.1030">
    <property type="match status" value="1"/>
</dbReference>
<evidence type="ECO:0000256" key="1">
    <source>
        <dbReference type="ARBA" id="ARBA00004299"/>
    </source>
</evidence>
<protein>
    <recommendedName>
        <fullName evidence="5">Protein transport protein SEC31</fullName>
    </recommendedName>
    <alternativeName>
        <fullName evidence="4">Protein transport protein sec31</fullName>
    </alternativeName>
</protein>
<keyword evidence="9" id="KW-0256">Endoplasmic reticulum</keyword>
<evidence type="ECO:0000256" key="7">
    <source>
        <dbReference type="ARBA" id="ARBA00022574"/>
    </source>
</evidence>
<evidence type="ECO:0000256" key="12">
    <source>
        <dbReference type="ARBA" id="ARBA00023136"/>
    </source>
</evidence>
<comment type="similarity">
    <text evidence="3">Belongs to the WD repeat SEC31 family.</text>
</comment>
<feature type="compositionally biased region" description="Polar residues" evidence="16">
    <location>
        <begin position="884"/>
        <end position="900"/>
    </location>
</feature>
<evidence type="ECO:0000256" key="9">
    <source>
        <dbReference type="ARBA" id="ARBA00022824"/>
    </source>
</evidence>
<accession>A0ABQ7RX80</accession>
<dbReference type="InterPro" id="IPR040251">
    <property type="entry name" value="SEC31-like"/>
</dbReference>
<reference evidence="19 20" key="1">
    <citation type="journal article" date="2021" name="G3 (Bethesda)">
        <title>Genomic diversity, chromosomal rearrangements, and interspecies hybridization in the ogataea polymorpha species complex.</title>
        <authorList>
            <person name="Hanson S.J."/>
            <person name="Cinneide E.O."/>
            <person name="Salzberg L.I."/>
            <person name="Wolfe K.H."/>
            <person name="McGowan J."/>
            <person name="Fitzpatrick D.A."/>
            <person name="Matlin K."/>
        </authorList>
    </citation>
    <scope>NUCLEOTIDE SEQUENCE [LARGE SCALE GENOMIC DNA]</scope>
    <source>
        <strain evidence="19">51-138</strain>
    </source>
</reference>
<keyword evidence="20" id="KW-1185">Reference proteome</keyword>
<evidence type="ECO:0000256" key="6">
    <source>
        <dbReference type="ARBA" id="ARBA00022448"/>
    </source>
</evidence>
<dbReference type="InterPro" id="IPR009917">
    <property type="entry name" value="SRA1/Sec31"/>
</dbReference>
<dbReference type="Gene3D" id="1.20.940.10">
    <property type="entry name" value="Functional domain of the splicing factor Prp18"/>
    <property type="match status" value="1"/>
</dbReference>
<organism evidence="19 20">
    <name type="scientific">Pichia angusta</name>
    <name type="common">Yeast</name>
    <name type="synonym">Hansenula polymorpha</name>
    <dbReference type="NCBI Taxonomy" id="870730"/>
    <lineage>
        <taxon>Eukaryota</taxon>
        <taxon>Fungi</taxon>
        <taxon>Dikarya</taxon>
        <taxon>Ascomycota</taxon>
        <taxon>Saccharomycotina</taxon>
        <taxon>Pichiomycetes</taxon>
        <taxon>Pichiales</taxon>
        <taxon>Pichiaceae</taxon>
        <taxon>Ogataea</taxon>
    </lineage>
</organism>
<feature type="region of interest" description="Disordered" evidence="16">
    <location>
        <begin position="913"/>
        <end position="1004"/>
    </location>
</feature>
<keyword evidence="10" id="KW-0931">ER-Golgi transport</keyword>
<feature type="region of interest" description="Disordered" evidence="16">
    <location>
        <begin position="771"/>
        <end position="823"/>
    </location>
</feature>
<evidence type="ECO:0000313" key="20">
    <source>
        <dbReference type="Proteomes" id="UP001197328"/>
    </source>
</evidence>
<evidence type="ECO:0000256" key="10">
    <source>
        <dbReference type="ARBA" id="ARBA00022892"/>
    </source>
</evidence>
<evidence type="ECO:0000259" key="18">
    <source>
        <dbReference type="Pfam" id="PF12931"/>
    </source>
</evidence>
<feature type="domain" description="SRA1/Sec31" evidence="17">
    <location>
        <begin position="1097"/>
        <end position="1222"/>
    </location>
</feature>
<evidence type="ECO:0000256" key="5">
    <source>
        <dbReference type="ARBA" id="ARBA00021236"/>
    </source>
</evidence>
<keyword evidence="12" id="KW-0472">Membrane</keyword>
<keyword evidence="13" id="KW-0968">Cytoplasmic vesicle</keyword>
<dbReference type="SMART" id="SM00320">
    <property type="entry name" value="WD40"/>
    <property type="match status" value="6"/>
</dbReference>
<dbReference type="Pfam" id="PF12931">
    <property type="entry name" value="TPR_Sec16"/>
    <property type="match status" value="1"/>
</dbReference>
<evidence type="ECO:0000256" key="14">
    <source>
        <dbReference type="ARBA" id="ARBA00025471"/>
    </source>
</evidence>
<keyword evidence="7 15" id="KW-0853">WD repeat</keyword>
<evidence type="ECO:0000313" key="19">
    <source>
        <dbReference type="EMBL" id="KAG7849683.1"/>
    </source>
</evidence>
<feature type="region of interest" description="Disordered" evidence="16">
    <location>
        <begin position="849"/>
        <end position="900"/>
    </location>
</feature>
<feature type="repeat" description="WD" evidence="15">
    <location>
        <begin position="246"/>
        <end position="279"/>
    </location>
</feature>
<dbReference type="EMBL" id="JAHLVD010000006">
    <property type="protein sequence ID" value="KAG7849683.1"/>
    <property type="molecule type" value="Genomic_DNA"/>
</dbReference>
<evidence type="ECO:0000256" key="13">
    <source>
        <dbReference type="ARBA" id="ARBA00023329"/>
    </source>
</evidence>
<evidence type="ECO:0000256" key="4">
    <source>
        <dbReference type="ARBA" id="ARBA00013507"/>
    </source>
</evidence>
<gene>
    <name evidence="19" type="ORF">KL940_002713</name>
</gene>
<keyword evidence="8" id="KW-0677">Repeat</keyword>
<dbReference type="PROSITE" id="PS50082">
    <property type="entry name" value="WD_REPEATS_2"/>
    <property type="match status" value="2"/>
</dbReference>
<feature type="compositionally biased region" description="Polar residues" evidence="16">
    <location>
        <begin position="1076"/>
        <end position="1085"/>
    </location>
</feature>
<comment type="caution">
    <text evidence="19">The sequence shown here is derived from an EMBL/GenBank/DDBJ whole genome shotgun (WGS) entry which is preliminary data.</text>
</comment>
<feature type="compositionally biased region" description="Pro residues" evidence="16">
    <location>
        <begin position="1102"/>
        <end position="1114"/>
    </location>
</feature>
<feature type="compositionally biased region" description="Polar residues" evidence="16">
    <location>
        <begin position="981"/>
        <end position="991"/>
    </location>
</feature>
<evidence type="ECO:0000256" key="11">
    <source>
        <dbReference type="ARBA" id="ARBA00022927"/>
    </source>
</evidence>
<feature type="region of interest" description="Disordered" evidence="16">
    <location>
        <begin position="747"/>
        <end position="766"/>
    </location>
</feature>
<feature type="repeat" description="WD" evidence="15">
    <location>
        <begin position="111"/>
        <end position="153"/>
    </location>
</feature>
<sequence length="1228" mass="131908">MVKLREVAETATFAWSYDSMPLMATGTLAGAMDETFSSESALQIWDVFSKDVPLAKFSLDNKFTSLAWSKPSEKYERGLLAGAFENGSIQLWNSGSLLDNSDLAASSVAEYQKHTESALQVKFNPLQGHILGSSGTKGEIFIWDTNKGSSVSPGQAMSPMDKISSFSWNNSQSHIFASAGNTSYTSIWELKAKREVLQLSYSGSNLSVVEWHPTESTKLVTASDSDGAPVILTWDLRKHTTPELVLKGHRKGVLSLDWCKQDPSLLLSSGKDDSTILWNPLTGQKLCEYPSLPNWVHETKFAPQLPEVFASASLDKKILVQSLQDTSPPVSAKVNSANEDDFWNQLSSTDTQQPVFEVKQAPTWLQRPVSATFGFGGKVVITKNEQKGSYIKISEFKASKAVEEAAEKLDSAIQNSDFKQLCEARAEAAEKYTGSNDWIALRDLIDNGKLSLIRKLVPEEKNDEDKRTADETSVDDEDFFASLGKEKNIMADFVPSGEFTLANDGSFEGQTAEKLLAGKNEEALEQCIEDDHILEALVIALNGSESMKKKVKNAYFSKYSSKSTLARVLYSVSNGNVGDIVQNADISSWKAIASSVLAHSEGKPEFSDNFVKLGDRLLASKSPDARDNAIACYIAGDALDKVSAIWVSELEDLESFFLKLKDDTSTPADARFKALEETIEKVLAYQSTNLATIRSSPESLEGLGYAYREYAEALVNNGHFDLACKILGKIPDTVPGMKLEKERISKSLSKKQNAVKPKAYGGVSQASPYAAPQAQGYTPGTPAVPANGTGVSPHTNPASQATPFNPYSAAASRSGSVATPVPSKVPAAAPAGLATNPYAPRTALDSLKLQKSPQPGHPSLASSMTPPPPPKTTIRKDVGGWNDLPSTLSSQPARKTSVPSVPSAYNFHAMQEQNNTPPISRTPSQQFGVPPPPRTLSSTSVTKTTPPPPASNVHQPPRSNKYGPASSAVQSPQLAGKAELSTPSSGRNTPFNPYAPKVNNQAAEPAKIPQASPKIYAGLPAVASPGMSAAMPPPPRNPYAPKQTEVAAPAPGIPSAASNIIPPPVTNIIPPAAGQTVPSAYSHTESVPPPPPSLKAQTPAASPAPPAPPAPKYPPGDRSHIPESAQPIYQVLTSELEKLKTKIPDKFSKHLADSEKRINILFDHLNNEDLLSQQTIQELVSLCEAMAKSDYATAAALQNQIALEHVGECGDWMVGVRRLVTMAEAVNQ</sequence>